<proteinExistence type="predicted"/>
<keyword evidence="1" id="KW-0472">Membrane</keyword>
<dbReference type="VEuPathDB" id="MicrosporidiaDB:H312_00435"/>
<accession>A0A059F4F9</accession>
<dbReference type="EMBL" id="KK365132">
    <property type="protein sequence ID" value="KCZ82158.1"/>
    <property type="molecule type" value="Genomic_DNA"/>
</dbReference>
<reference evidence="3" key="1">
    <citation type="submission" date="2013-02" db="EMBL/GenBank/DDBJ databases">
        <authorList>
            <consortium name="The Broad Institute Genome Sequencing Platform"/>
            <person name="Cuomo C."/>
            <person name="Becnel J."/>
            <person name="Sanscrainte N."/>
            <person name="Walker B."/>
            <person name="Young S.K."/>
            <person name="Zeng Q."/>
            <person name="Gargeya S."/>
            <person name="Fitzgerald M."/>
            <person name="Haas B."/>
            <person name="Abouelleil A."/>
            <person name="Alvarado L."/>
            <person name="Arachchi H.M."/>
            <person name="Berlin A.M."/>
            <person name="Chapman S.B."/>
            <person name="Dewar J."/>
            <person name="Goldberg J."/>
            <person name="Griggs A."/>
            <person name="Gujja S."/>
            <person name="Hansen M."/>
            <person name="Howarth C."/>
            <person name="Imamovic A."/>
            <person name="Larimer J."/>
            <person name="McCowan C."/>
            <person name="Murphy C."/>
            <person name="Neiman D."/>
            <person name="Pearson M."/>
            <person name="Priest M."/>
            <person name="Roberts A."/>
            <person name="Saif S."/>
            <person name="Shea T."/>
            <person name="Sisk P."/>
            <person name="Sykes S."/>
            <person name="Wortman J."/>
            <person name="Nusbaum C."/>
            <person name="Birren B."/>
        </authorList>
    </citation>
    <scope>NUCLEOTIDE SEQUENCE [LARGE SCALE GENOMIC DNA]</scope>
    <source>
        <strain evidence="3">PRA339</strain>
    </source>
</reference>
<name>A0A059F4F9_9MICR</name>
<gene>
    <name evidence="2" type="ORF">H312_00435</name>
</gene>
<keyword evidence="1" id="KW-0812">Transmembrane</keyword>
<protein>
    <submittedName>
        <fullName evidence="2">Uncharacterized protein</fullName>
    </submittedName>
</protein>
<reference evidence="2 3" key="2">
    <citation type="submission" date="2014-03" db="EMBL/GenBank/DDBJ databases">
        <title>The Genome Sequence of Anncaliia algerae insect isolate PRA339.</title>
        <authorList>
            <consortium name="The Broad Institute Genome Sequencing Platform"/>
            <consortium name="The Broad Institute Genome Sequencing Center for Infectious Disease"/>
            <person name="Cuomo C."/>
            <person name="Becnel J."/>
            <person name="Sanscrainte N."/>
            <person name="Walker B."/>
            <person name="Young S.K."/>
            <person name="Zeng Q."/>
            <person name="Gargeya S."/>
            <person name="Fitzgerald M."/>
            <person name="Haas B."/>
            <person name="Abouelleil A."/>
            <person name="Alvarado L."/>
            <person name="Arachchi H.M."/>
            <person name="Berlin A.M."/>
            <person name="Chapman S.B."/>
            <person name="Dewar J."/>
            <person name="Goldberg J."/>
            <person name="Griggs A."/>
            <person name="Gujja S."/>
            <person name="Hansen M."/>
            <person name="Howarth C."/>
            <person name="Imamovic A."/>
            <person name="Larimer J."/>
            <person name="McCowan C."/>
            <person name="Murphy C."/>
            <person name="Neiman D."/>
            <person name="Pearson M."/>
            <person name="Priest M."/>
            <person name="Roberts A."/>
            <person name="Saif S."/>
            <person name="Shea T."/>
            <person name="Sisk P."/>
            <person name="Sykes S."/>
            <person name="Wortman J."/>
            <person name="Nusbaum C."/>
            <person name="Birren B."/>
        </authorList>
    </citation>
    <scope>NUCLEOTIDE SEQUENCE [LARGE SCALE GENOMIC DNA]</scope>
    <source>
        <strain evidence="2 3">PRA339</strain>
    </source>
</reference>
<organism evidence="2 3">
    <name type="scientific">Anncaliia algerae PRA339</name>
    <dbReference type="NCBI Taxonomy" id="1288291"/>
    <lineage>
        <taxon>Eukaryota</taxon>
        <taxon>Fungi</taxon>
        <taxon>Fungi incertae sedis</taxon>
        <taxon>Microsporidia</taxon>
        <taxon>Tubulinosematoidea</taxon>
        <taxon>Tubulinosematidae</taxon>
        <taxon>Anncaliia</taxon>
    </lineage>
</organism>
<dbReference type="Proteomes" id="UP000030655">
    <property type="component" value="Unassembled WGS sequence"/>
</dbReference>
<dbReference type="AlphaFoldDB" id="A0A059F4F9"/>
<keyword evidence="3" id="KW-1185">Reference proteome</keyword>
<dbReference type="OrthoDB" id="10288813at2759"/>
<evidence type="ECO:0000313" key="2">
    <source>
        <dbReference type="EMBL" id="KCZ82158.1"/>
    </source>
</evidence>
<keyword evidence="1" id="KW-1133">Transmembrane helix</keyword>
<evidence type="ECO:0000256" key="1">
    <source>
        <dbReference type="SAM" id="Phobius"/>
    </source>
</evidence>
<sequence>MQNIRKIIFGAICRIIIALSLFIFICILKSKFDHSTDEIDNSAGITTPAMHEETKVVDKSLFKCYSTIYCSFKLLEKDKKRFLDIKLNANKEINYLLENVEEFNTDRRSFEKVADMLLEKLNIDHKEIENEPTLFFRILFTSITEEEVQSCDYLDDFYESDFIKNYCIIRVDDENFYIDSFIFKPSEEITVERKQNKIIINILEHKNKIPKRVVYIPERLVIVFDNNDIISEEYSFDIKSLKSSEDIIKIVEVDSDYNKKVSFFRYFSSLQINLITKMTSALTKVKNNLKYYEDAKSQVMPAEKTEIHPHILICANELKSRKSWFNKR</sequence>
<dbReference type="HOGENOM" id="CLU_806481_0_0_1"/>
<feature type="transmembrane region" description="Helical" evidence="1">
    <location>
        <begin position="7"/>
        <end position="25"/>
    </location>
</feature>
<evidence type="ECO:0000313" key="3">
    <source>
        <dbReference type="Proteomes" id="UP000030655"/>
    </source>
</evidence>